<dbReference type="HOGENOM" id="CLU_302187_0_0_1"/>
<dbReference type="GeneID" id="7846363"/>
<feature type="signal peptide" evidence="1">
    <location>
        <begin position="1"/>
        <end position="30"/>
    </location>
</feature>
<organism evidence="2 3">
    <name type="scientific">Tetrahymena thermophila (strain SB210)</name>
    <dbReference type="NCBI Taxonomy" id="312017"/>
    <lineage>
        <taxon>Eukaryota</taxon>
        <taxon>Sar</taxon>
        <taxon>Alveolata</taxon>
        <taxon>Ciliophora</taxon>
        <taxon>Intramacronucleata</taxon>
        <taxon>Oligohymenophorea</taxon>
        <taxon>Hymenostomatida</taxon>
        <taxon>Tetrahymenina</taxon>
        <taxon>Tetrahymenidae</taxon>
        <taxon>Tetrahymena</taxon>
    </lineage>
</organism>
<evidence type="ECO:0000256" key="1">
    <source>
        <dbReference type="SAM" id="SignalP"/>
    </source>
</evidence>
<evidence type="ECO:0000313" key="2">
    <source>
        <dbReference type="EMBL" id="EAR95738.1"/>
    </source>
</evidence>
<name>I7MJ24_TETTS</name>
<dbReference type="Gene3D" id="2.10.220.10">
    <property type="entry name" value="Hormone Receptor, Insulin-like Growth Factor Receptor 1, Chain A, domain 2"/>
    <property type="match status" value="1"/>
</dbReference>
<feature type="chain" id="PRO_5003712272" description="H-type lectin domain protein" evidence="1">
    <location>
        <begin position="31"/>
        <end position="1100"/>
    </location>
</feature>
<gene>
    <name evidence="2" type="ORF">TTHERM_00274430</name>
</gene>
<evidence type="ECO:0008006" key="4">
    <source>
        <dbReference type="Google" id="ProtNLM"/>
    </source>
</evidence>
<reference evidence="3" key="1">
    <citation type="journal article" date="2006" name="PLoS Biol.">
        <title>Macronuclear genome sequence of the ciliate Tetrahymena thermophila, a model eukaryote.</title>
        <authorList>
            <person name="Eisen J.A."/>
            <person name="Coyne R.S."/>
            <person name="Wu M."/>
            <person name="Wu D."/>
            <person name="Thiagarajan M."/>
            <person name="Wortman J.R."/>
            <person name="Badger J.H."/>
            <person name="Ren Q."/>
            <person name="Amedeo P."/>
            <person name="Jones K.M."/>
            <person name="Tallon L.J."/>
            <person name="Delcher A.L."/>
            <person name="Salzberg S.L."/>
            <person name="Silva J.C."/>
            <person name="Haas B.J."/>
            <person name="Majoros W.H."/>
            <person name="Farzad M."/>
            <person name="Carlton J.M."/>
            <person name="Smith R.K. Jr."/>
            <person name="Garg J."/>
            <person name="Pearlman R.E."/>
            <person name="Karrer K.M."/>
            <person name="Sun L."/>
            <person name="Manning G."/>
            <person name="Elde N.C."/>
            <person name="Turkewitz A.P."/>
            <person name="Asai D.J."/>
            <person name="Wilkes D.E."/>
            <person name="Wang Y."/>
            <person name="Cai H."/>
            <person name="Collins K."/>
            <person name="Stewart B.A."/>
            <person name="Lee S.R."/>
            <person name="Wilamowska K."/>
            <person name="Weinberg Z."/>
            <person name="Ruzzo W.L."/>
            <person name="Wloga D."/>
            <person name="Gaertig J."/>
            <person name="Frankel J."/>
            <person name="Tsao C.-C."/>
            <person name="Gorovsky M.A."/>
            <person name="Keeling P.J."/>
            <person name="Waller R.F."/>
            <person name="Patron N.J."/>
            <person name="Cherry J.M."/>
            <person name="Stover N.A."/>
            <person name="Krieger C.J."/>
            <person name="del Toro C."/>
            <person name="Ryder H.F."/>
            <person name="Williamson S.C."/>
            <person name="Barbeau R.A."/>
            <person name="Hamilton E.P."/>
            <person name="Orias E."/>
        </authorList>
    </citation>
    <scope>NUCLEOTIDE SEQUENCE [LARGE SCALE GENOMIC DNA]</scope>
    <source>
        <strain evidence="3">SB210</strain>
    </source>
</reference>
<keyword evidence="1" id="KW-0732">Signal</keyword>
<dbReference type="OrthoDB" id="300641at2759"/>
<protein>
    <recommendedName>
        <fullName evidence="4">H-type lectin domain protein</fullName>
    </recommendedName>
</protein>
<proteinExistence type="predicted"/>
<dbReference type="SUPFAM" id="SSF57184">
    <property type="entry name" value="Growth factor receptor domain"/>
    <property type="match status" value="5"/>
</dbReference>
<dbReference type="InParanoid" id="I7MJ24"/>
<dbReference type="RefSeq" id="XP_001015983.1">
    <property type="nucleotide sequence ID" value="XM_001015983.1"/>
</dbReference>
<evidence type="ECO:0000313" key="3">
    <source>
        <dbReference type="Proteomes" id="UP000009168"/>
    </source>
</evidence>
<dbReference type="InterPro" id="IPR006212">
    <property type="entry name" value="Furin_repeat"/>
</dbReference>
<dbReference type="EMBL" id="GG662703">
    <property type="protein sequence ID" value="EAR95738.1"/>
    <property type="molecule type" value="Genomic_DNA"/>
</dbReference>
<dbReference type="AlphaFoldDB" id="I7MJ24"/>
<keyword evidence="3" id="KW-1185">Reference proteome</keyword>
<accession>I7MJ24</accession>
<dbReference type="InterPro" id="IPR009030">
    <property type="entry name" value="Growth_fac_rcpt_cys_sf"/>
</dbReference>
<dbReference type="Proteomes" id="UP000009168">
    <property type="component" value="Unassembled WGS sequence"/>
</dbReference>
<dbReference type="KEGG" id="tet:TTHERM_00274430"/>
<sequence length="1100" mass="125172">MKINNLTLFKCFPLFFFNFFILLKCQITFSDQVPFVYYQQNIQLYKLNDHTLQGQSTIDYSSKSFKNIPTVIVGIDFYNNFWNVPDGVNFNISSSQVTQNGCIIQASRLENSNLVGISASALVIDISQYPFFYVTNIEKNNIQFTNFEYSEYFSFSSQLQNQGQKNVSVVLTGWKSSYDYSNKFFALTVEATNITDSGYTIKISTANQAQTIINVYFTVLEYIQNPLSIYGIVSQYDTLYKQQTIIKCFYTTSCQNQQRYFPVKFDVFMQVQKTSYTDFFVSINQFYFNTENSSQDLRISIENQSFSSNTIQYSYYIWDGAKCQGTTSTALQFYKKTCPQGQYLSTNGNDCLTTCLIYLQNNQICLDCSSGQYFLQDQNICSTTQPTGYFCSTQDPKYTFQVCQICNIPNCKECNSAFQCTLCTDSYYLFNGKCFQDQPPNTYCDPQKLICSKCLDNNCLTCSDPSQTSSQCLKCDDKKTQILYQNKCYTQDSPPSNTFCDWKILKCIQCTDVSCLSCSDPTQPSSKCLSCDQSQKLILYEDKCFSQSQPPPNTFCDWNKLTCSKCSDTSCLSCSDPITSPQVCLSCDESLKQILYQCKCYSQSNPPPNTFCDWIQLKCSQCGDKNCLTCKETIQECLQCIDSQSQILYQGKCYTQSSPPKNTFCDWKQMKCTQCADSNCLTCSDPNLPEQQCLQCADSQNQILYEGQCYIQSSPPKNTFCDWKQMKCTQCADSNCLTCSDPSIFPQVCISCDQSKQKLAFFQGKCFTQNSRPDNTFCDWDNLKCFQCLDNNCLSCSNPSEPPQICKSCDITKQQILYEGKCFSQSNPPSNTFCDWSNQQCFKCKDNDCLACTDPSQSPQQCLSCIDSKNSILYQGKCYTQNNPPTNTFCNWSKLKCSQCNNSSCQTCSDPNYPPQICLSCDLSKNKITFQGKCYCGIGLYLDQNNNCSQKCAQGCLLCLNSYSCDKYSDNEVYSGNKCDYSCSQCTIPNKNYGCTECSSKTRQLEKITGSCFCKDGYTNVGIPDCQDDNALKPQQQIQTASDGVLQAVFILYLPQLFINIHPFTDYFIFQMQSLGNLYFVNQNQTEIFHQKQIQKMQNL</sequence>
<dbReference type="SMART" id="SM00261">
    <property type="entry name" value="FU"/>
    <property type="match status" value="8"/>
</dbReference>